<evidence type="ECO:0000313" key="1">
    <source>
        <dbReference type="EMBL" id="KAF9644512.1"/>
    </source>
</evidence>
<gene>
    <name evidence="1" type="ORF">BDM02DRAFT_3121809</name>
</gene>
<feature type="non-terminal residue" evidence="1">
    <location>
        <position position="148"/>
    </location>
</feature>
<protein>
    <submittedName>
        <fullName evidence="1">Uncharacterized protein</fullName>
    </submittedName>
</protein>
<sequence length="148" mass="16783">MELPATSQFPPTRSSAPILPSNWIQVPQRIYNHGCRQWDFEQSEPIFFSVDGSPGINMQHALRKNFAGLDGRDDQMLQNTVGAISCRLLFPGYPPNCSAQIPTMAWTRARTPIIRSKLAYEVAKKLERYLQSMAVSLHQWKFPVVGVH</sequence>
<comment type="caution">
    <text evidence="1">The sequence shown here is derived from an EMBL/GenBank/DDBJ whole genome shotgun (WGS) entry which is preliminary data.</text>
</comment>
<dbReference type="EMBL" id="MU118135">
    <property type="protein sequence ID" value="KAF9644512.1"/>
    <property type="molecule type" value="Genomic_DNA"/>
</dbReference>
<dbReference type="Proteomes" id="UP000886501">
    <property type="component" value="Unassembled WGS sequence"/>
</dbReference>
<evidence type="ECO:0000313" key="2">
    <source>
        <dbReference type="Proteomes" id="UP000886501"/>
    </source>
</evidence>
<reference evidence="1" key="2">
    <citation type="journal article" date="2020" name="Nat. Commun.">
        <title>Large-scale genome sequencing of mycorrhizal fungi provides insights into the early evolution of symbiotic traits.</title>
        <authorList>
            <person name="Miyauchi S."/>
            <person name="Kiss E."/>
            <person name="Kuo A."/>
            <person name="Drula E."/>
            <person name="Kohler A."/>
            <person name="Sanchez-Garcia M."/>
            <person name="Morin E."/>
            <person name="Andreopoulos B."/>
            <person name="Barry K.W."/>
            <person name="Bonito G."/>
            <person name="Buee M."/>
            <person name="Carver A."/>
            <person name="Chen C."/>
            <person name="Cichocki N."/>
            <person name="Clum A."/>
            <person name="Culley D."/>
            <person name="Crous P.W."/>
            <person name="Fauchery L."/>
            <person name="Girlanda M."/>
            <person name="Hayes R.D."/>
            <person name="Keri Z."/>
            <person name="LaButti K."/>
            <person name="Lipzen A."/>
            <person name="Lombard V."/>
            <person name="Magnuson J."/>
            <person name="Maillard F."/>
            <person name="Murat C."/>
            <person name="Nolan M."/>
            <person name="Ohm R.A."/>
            <person name="Pangilinan J."/>
            <person name="Pereira M.F."/>
            <person name="Perotto S."/>
            <person name="Peter M."/>
            <person name="Pfister S."/>
            <person name="Riley R."/>
            <person name="Sitrit Y."/>
            <person name="Stielow J.B."/>
            <person name="Szollosi G."/>
            <person name="Zifcakova L."/>
            <person name="Stursova M."/>
            <person name="Spatafora J.W."/>
            <person name="Tedersoo L."/>
            <person name="Vaario L.M."/>
            <person name="Yamada A."/>
            <person name="Yan M."/>
            <person name="Wang P."/>
            <person name="Xu J."/>
            <person name="Bruns T."/>
            <person name="Baldrian P."/>
            <person name="Vilgalys R."/>
            <person name="Dunand C."/>
            <person name="Henrissat B."/>
            <person name="Grigoriev I.V."/>
            <person name="Hibbett D."/>
            <person name="Nagy L.G."/>
            <person name="Martin F.M."/>
        </authorList>
    </citation>
    <scope>NUCLEOTIDE SEQUENCE</scope>
    <source>
        <strain evidence="1">P2</strain>
    </source>
</reference>
<organism evidence="1 2">
    <name type="scientific">Thelephora ganbajun</name>
    <name type="common">Ganba fungus</name>
    <dbReference type="NCBI Taxonomy" id="370292"/>
    <lineage>
        <taxon>Eukaryota</taxon>
        <taxon>Fungi</taxon>
        <taxon>Dikarya</taxon>
        <taxon>Basidiomycota</taxon>
        <taxon>Agaricomycotina</taxon>
        <taxon>Agaricomycetes</taxon>
        <taxon>Thelephorales</taxon>
        <taxon>Thelephoraceae</taxon>
        <taxon>Thelephora</taxon>
    </lineage>
</organism>
<name>A0ACB6Z4R8_THEGA</name>
<keyword evidence="2" id="KW-1185">Reference proteome</keyword>
<proteinExistence type="predicted"/>
<accession>A0ACB6Z4R8</accession>
<reference evidence="1" key="1">
    <citation type="submission" date="2019-10" db="EMBL/GenBank/DDBJ databases">
        <authorList>
            <consortium name="DOE Joint Genome Institute"/>
            <person name="Kuo A."/>
            <person name="Miyauchi S."/>
            <person name="Kiss E."/>
            <person name="Drula E."/>
            <person name="Kohler A."/>
            <person name="Sanchez-Garcia M."/>
            <person name="Andreopoulos B."/>
            <person name="Barry K.W."/>
            <person name="Bonito G."/>
            <person name="Buee M."/>
            <person name="Carver A."/>
            <person name="Chen C."/>
            <person name="Cichocki N."/>
            <person name="Clum A."/>
            <person name="Culley D."/>
            <person name="Crous P.W."/>
            <person name="Fauchery L."/>
            <person name="Girlanda M."/>
            <person name="Hayes R."/>
            <person name="Keri Z."/>
            <person name="Labutti K."/>
            <person name="Lipzen A."/>
            <person name="Lombard V."/>
            <person name="Magnuson J."/>
            <person name="Maillard F."/>
            <person name="Morin E."/>
            <person name="Murat C."/>
            <person name="Nolan M."/>
            <person name="Ohm R."/>
            <person name="Pangilinan J."/>
            <person name="Pereira M."/>
            <person name="Perotto S."/>
            <person name="Peter M."/>
            <person name="Riley R."/>
            <person name="Sitrit Y."/>
            <person name="Stielow B."/>
            <person name="Szollosi G."/>
            <person name="Zifcakova L."/>
            <person name="Stursova M."/>
            <person name="Spatafora J.W."/>
            <person name="Tedersoo L."/>
            <person name="Vaario L.-M."/>
            <person name="Yamada A."/>
            <person name="Yan M."/>
            <person name="Wang P."/>
            <person name="Xu J."/>
            <person name="Bruns T."/>
            <person name="Baldrian P."/>
            <person name="Vilgalys R."/>
            <person name="Henrissat B."/>
            <person name="Grigoriev I.V."/>
            <person name="Hibbett D."/>
            <person name="Nagy L.G."/>
            <person name="Martin F.M."/>
        </authorList>
    </citation>
    <scope>NUCLEOTIDE SEQUENCE</scope>
    <source>
        <strain evidence="1">P2</strain>
    </source>
</reference>